<comment type="caution">
    <text evidence="1">The sequence shown here is derived from an EMBL/GenBank/DDBJ whole genome shotgun (WGS) entry which is preliminary data.</text>
</comment>
<sequence>MQTHTADPPPGIAGTPPLLQLAADGKTVRGARTSTVCSRTCSAFTRSIPA</sequence>
<evidence type="ECO:0000313" key="2">
    <source>
        <dbReference type="Proteomes" id="UP000661858"/>
    </source>
</evidence>
<protein>
    <submittedName>
        <fullName evidence="1">Uncharacterized protein</fullName>
    </submittedName>
</protein>
<dbReference type="EMBL" id="JAERRK010000020">
    <property type="protein sequence ID" value="MBL1086076.1"/>
    <property type="molecule type" value="Genomic_DNA"/>
</dbReference>
<organism evidence="1 2">
    <name type="scientific">Streptomyces actinomycinicus</name>
    <dbReference type="NCBI Taxonomy" id="1695166"/>
    <lineage>
        <taxon>Bacteria</taxon>
        <taxon>Bacillati</taxon>
        <taxon>Actinomycetota</taxon>
        <taxon>Actinomycetes</taxon>
        <taxon>Kitasatosporales</taxon>
        <taxon>Streptomycetaceae</taxon>
        <taxon>Streptomyces</taxon>
    </lineage>
</organism>
<dbReference type="AlphaFoldDB" id="A0A937ENB7"/>
<evidence type="ECO:0000313" key="1">
    <source>
        <dbReference type="EMBL" id="MBL1086076.1"/>
    </source>
</evidence>
<name>A0A937ENB7_9ACTN</name>
<gene>
    <name evidence="1" type="ORF">JK359_29640</name>
</gene>
<dbReference type="RefSeq" id="WP_201842133.1">
    <property type="nucleotide sequence ID" value="NZ_JAERRK010000020.1"/>
</dbReference>
<reference evidence="1" key="1">
    <citation type="submission" date="2021-01" db="EMBL/GenBank/DDBJ databases">
        <title>WGS of actinomycetes isolated from Thailand.</title>
        <authorList>
            <person name="Thawai C."/>
        </authorList>
    </citation>
    <scope>NUCLEOTIDE SEQUENCE</scope>
    <source>
        <strain evidence="1">RCU-197</strain>
    </source>
</reference>
<proteinExistence type="predicted"/>
<accession>A0A937ENB7</accession>
<keyword evidence="2" id="KW-1185">Reference proteome</keyword>
<dbReference type="Proteomes" id="UP000661858">
    <property type="component" value="Unassembled WGS sequence"/>
</dbReference>